<keyword evidence="4" id="KW-0285">Flavoprotein</keyword>
<dbReference type="NCBIfam" id="NF008425">
    <property type="entry name" value="PRK11259.1"/>
    <property type="match status" value="1"/>
</dbReference>
<keyword evidence="6" id="KW-0560">Oxidoreductase</keyword>
<dbReference type="PANTHER" id="PTHR10961">
    <property type="entry name" value="PEROXISOMAL SARCOSINE OXIDASE"/>
    <property type="match status" value="1"/>
</dbReference>
<name>A0A7I4Z5C5_HAECO</name>
<proteinExistence type="inferred from homology"/>
<dbReference type="GO" id="GO:0050031">
    <property type="term" value="F:L-pipecolate oxidase activity"/>
    <property type="evidence" value="ECO:0007669"/>
    <property type="project" value="TreeGrafter"/>
</dbReference>
<organism evidence="9 10">
    <name type="scientific">Haemonchus contortus</name>
    <name type="common">Barber pole worm</name>
    <dbReference type="NCBI Taxonomy" id="6289"/>
    <lineage>
        <taxon>Eukaryota</taxon>
        <taxon>Metazoa</taxon>
        <taxon>Ecdysozoa</taxon>
        <taxon>Nematoda</taxon>
        <taxon>Chromadorea</taxon>
        <taxon>Rhabditida</taxon>
        <taxon>Rhabditina</taxon>
        <taxon>Rhabditomorpha</taxon>
        <taxon>Strongyloidea</taxon>
        <taxon>Trichostrongylidae</taxon>
        <taxon>Haemonchus</taxon>
    </lineage>
</organism>
<evidence type="ECO:0000256" key="4">
    <source>
        <dbReference type="ARBA" id="ARBA00022630"/>
    </source>
</evidence>
<keyword evidence="5" id="KW-0274">FAD</keyword>
<dbReference type="InterPro" id="IPR045170">
    <property type="entry name" value="MTOX"/>
</dbReference>
<dbReference type="InterPro" id="IPR006076">
    <property type="entry name" value="FAD-dep_OxRdtase"/>
</dbReference>
<comment type="similarity">
    <text evidence="2">Belongs to the MSOX/MTOX family.</text>
</comment>
<dbReference type="GO" id="GO:0008115">
    <property type="term" value="F:sarcosine oxidase activity"/>
    <property type="evidence" value="ECO:0007669"/>
    <property type="project" value="UniProtKB-EC"/>
</dbReference>
<dbReference type="GO" id="GO:0033514">
    <property type="term" value="P:L-lysine catabolic process to acetyl-CoA via L-pipecolate"/>
    <property type="evidence" value="ECO:0007669"/>
    <property type="project" value="TreeGrafter"/>
</dbReference>
<evidence type="ECO:0000256" key="1">
    <source>
        <dbReference type="ARBA" id="ARBA00001974"/>
    </source>
</evidence>
<dbReference type="OrthoDB" id="424974at2759"/>
<dbReference type="SUPFAM" id="SSF54373">
    <property type="entry name" value="FAD-linked reductases, C-terminal domain"/>
    <property type="match status" value="1"/>
</dbReference>
<accession>A0A7I4Z5C5</accession>
<dbReference type="Pfam" id="PF01266">
    <property type="entry name" value="DAO"/>
    <property type="match status" value="1"/>
</dbReference>
<evidence type="ECO:0000256" key="6">
    <source>
        <dbReference type="ARBA" id="ARBA00023002"/>
    </source>
</evidence>
<dbReference type="GO" id="GO:0050660">
    <property type="term" value="F:flavin adenine dinucleotide binding"/>
    <property type="evidence" value="ECO:0007669"/>
    <property type="project" value="InterPro"/>
</dbReference>
<dbReference type="FunFam" id="3.50.50.60:FF:000189">
    <property type="entry name" value="Monomeric sarcosine oxidase"/>
    <property type="match status" value="1"/>
</dbReference>
<evidence type="ECO:0000256" key="3">
    <source>
        <dbReference type="ARBA" id="ARBA00012769"/>
    </source>
</evidence>
<dbReference type="Gene3D" id="3.30.9.10">
    <property type="entry name" value="D-Amino Acid Oxidase, subunit A, domain 2"/>
    <property type="match status" value="1"/>
</dbReference>
<dbReference type="Gene3D" id="3.50.50.60">
    <property type="entry name" value="FAD/NAD(P)-binding domain"/>
    <property type="match status" value="1"/>
</dbReference>
<evidence type="ECO:0000256" key="5">
    <source>
        <dbReference type="ARBA" id="ARBA00022827"/>
    </source>
</evidence>
<evidence type="ECO:0000313" key="10">
    <source>
        <dbReference type="WBParaSite" id="HCON_00188960-00001"/>
    </source>
</evidence>
<reference evidence="10" key="1">
    <citation type="submission" date="2020-12" db="UniProtKB">
        <authorList>
            <consortium name="WormBaseParasite"/>
        </authorList>
    </citation>
    <scope>IDENTIFICATION</scope>
    <source>
        <strain evidence="10">MHco3</strain>
    </source>
</reference>
<evidence type="ECO:0000256" key="2">
    <source>
        <dbReference type="ARBA" id="ARBA00010989"/>
    </source>
</evidence>
<protein>
    <recommendedName>
        <fullName evidence="3">sarcosine oxidasee (formaldehyde-forming)</fullName>
        <ecNumber evidence="3">1.5.3.1</ecNumber>
    </recommendedName>
</protein>
<evidence type="ECO:0000256" key="7">
    <source>
        <dbReference type="ARBA" id="ARBA00052742"/>
    </source>
</evidence>
<dbReference type="AlphaFoldDB" id="A0A7I4Z5C5"/>
<dbReference type="WBParaSite" id="HCON_00188960-00001">
    <property type="protein sequence ID" value="HCON_00188960-00001"/>
    <property type="gene ID" value="HCON_00188960"/>
</dbReference>
<evidence type="ECO:0000313" key="9">
    <source>
        <dbReference type="Proteomes" id="UP000025227"/>
    </source>
</evidence>
<keyword evidence="9" id="KW-1185">Reference proteome</keyword>
<sequence length="399" mass="44174">MTYSAVNLLGRTRAVAMTNATFDVVVVGAGIFGSCTAYHCQKLGLKTLLLEKYGLGHHNGSSHGLSRIIRYAHTNTEYVPLVSESYRQIEQMEAEIGEKLWRKTGLLWISSASTIASLSEILKSHNIGHETISGIQIADRYPQFSFDDQWSGLVDPMGGVIYANKWLHTFQKEFVNLGGEIREHEEVLEYHERSNGVVVVKSSKTEHYAKKAIFTVGPWIKKLFPGLPAKVQPQSIAVCYWKSARAEDSHLLESENFPVFIAVDDMSGQFHVYGLPSIDHPGSVKICSHNGQPFDGDKHPEEISQEFVDGPRVFIKDHVPILEAEQPTHVDRCKYTVSEDSHYVIGPFPGSKNVLVGGCGSGSGFKVAPCIGMVLAEMAAGKQVSIDISFFSFDRFPKK</sequence>
<dbReference type="SUPFAM" id="SSF51905">
    <property type="entry name" value="FAD/NAD(P)-binding domain"/>
    <property type="match status" value="1"/>
</dbReference>
<dbReference type="EC" id="1.5.3.1" evidence="3"/>
<feature type="domain" description="FAD dependent oxidoreductase" evidence="8">
    <location>
        <begin position="23"/>
        <end position="378"/>
    </location>
</feature>
<dbReference type="OMA" id="FPSMWFQ"/>
<dbReference type="Proteomes" id="UP000025227">
    <property type="component" value="Unplaced"/>
</dbReference>
<dbReference type="InterPro" id="IPR036188">
    <property type="entry name" value="FAD/NAD-bd_sf"/>
</dbReference>
<dbReference type="PANTHER" id="PTHR10961:SF46">
    <property type="entry name" value="PEROXISOMAL SARCOSINE OXIDASE"/>
    <property type="match status" value="1"/>
</dbReference>
<comment type="catalytic activity">
    <reaction evidence="7">
        <text>sarcosine + O2 + H2O = formaldehyde + glycine + H2O2</text>
        <dbReference type="Rhea" id="RHEA:13313"/>
        <dbReference type="ChEBI" id="CHEBI:15377"/>
        <dbReference type="ChEBI" id="CHEBI:15379"/>
        <dbReference type="ChEBI" id="CHEBI:16240"/>
        <dbReference type="ChEBI" id="CHEBI:16842"/>
        <dbReference type="ChEBI" id="CHEBI:57305"/>
        <dbReference type="ChEBI" id="CHEBI:57433"/>
        <dbReference type="EC" id="1.5.3.1"/>
    </reaction>
</comment>
<evidence type="ECO:0000259" key="8">
    <source>
        <dbReference type="Pfam" id="PF01266"/>
    </source>
</evidence>
<dbReference type="GO" id="GO:0005777">
    <property type="term" value="C:peroxisome"/>
    <property type="evidence" value="ECO:0007669"/>
    <property type="project" value="TreeGrafter"/>
</dbReference>
<comment type="cofactor">
    <cofactor evidence="1">
        <name>FAD</name>
        <dbReference type="ChEBI" id="CHEBI:57692"/>
    </cofactor>
</comment>